<comment type="caution">
    <text evidence="10">The sequence shown here is derived from an EMBL/GenBank/DDBJ whole genome shotgun (WGS) entry which is preliminary data.</text>
</comment>
<evidence type="ECO:0000256" key="9">
    <source>
        <dbReference type="SAM" id="MobiDB-lite"/>
    </source>
</evidence>
<keyword evidence="6" id="KW-0779">Telomere</keyword>
<keyword evidence="7" id="KW-0238">DNA-binding</keyword>
<sequence length="1337" mass="148368">MDEAMEDHVIIAKISELVQGARPLTSTASLKLRSSSRSVPHSTRSSSLSSPNTVPRVLTALKHPTIVVGTLNLPSHNSGSSSGCSCFQFSDATCTVCCDVLGFDVYAIRKEIRVYAWNFIPRKRGKGFLEIIKWGFSDSSNDRRKKQLDLANFVDSYPLVPSCFSAQSVSFSSGHRVYGVIDSVRPLTGVPCTMLASGSKSAEDRNSSSSRNLLGFLVEVICCECKLCSSKKLSTDMSCLMADWDSHSFTKLVVVYFIDNASSWHSVITKLSGDRIIVSGLKRKMVFMGKDESRIMYVTTNESVLHVAPFPNQWLPCLNMDTKRKRKFSTYTGIVSGIYMQGMVVELDHDVWLLLTDQKLTLPHSLRVGAIISVRNVHFVDPKFAWTKILVLGACFKSSIVVESFSPFETECHMILHSSSMLGKFIESLPFAARLWVLFLVSSLRKKFGGILSNMDLLGSNNKEGLVQMFARLQLPSSVFQSQHGAFHGLCRHDSFHCGRELHCGSLKLVLPMSIFTHHCRATIMRILKSRNDCKLLTVENHSRLLSCEVRSCGRSVRRIISSEDVGCLLLGYLKVAPSTGRLQLVDATGSIDALIPDLPCTWDTNELYEVMDFNIIVDGIPELVDHLEFYDTESLSCGSIFNCKFTQATKDLSLLVHVHFLWRNVKCRNFPLYFYPSMKNESKILEPGNYHLLRVSHKFPLLQKMSSTSSSFLEAILLPWNLLLTGQNDNLCSRGLVKDHKENNSCRNTNGEEQVPIKRQKLVEASRDSLLKDEVGYPLSELRACSNSFSNSGEQNPIHLNAHQIPCQVTLRNISHKNINNSAILQSTLSTADKEVDSQQAGRNIFLEISSESFMNYQIGDFYAIKHKNGCFCTSKDAQSRSSVKVLDSLEYLWSLSFLSEEDPSNNGVFLKDGNASGIYSDVCLYIPANLKDLLQYNFMGSKGQGQASATLDEIVISSPTTEAATPSFPKSSDCLISSCLFPEGNLTSLQGFIIDCHGVGSSTSNSCLSYTGLSALQLKGSVGAGNGLCIHVSVDRHMVKIFGLMRKRAFPTGFGPGVLATFHRILDMRGHNEFLLLPVSFIAIKSVILHDEPSRDGPSNFRPTAYTCDASIEPFSGLICELNQCSSHKQMWLRCRVVAVFVLVLERKATVCDLQAKRNALVPLFDISLAGFVLDDGSSPCCCWTNGDRAATLLRLHEKLPKSGGLSLKLAGISGNTSNTATDHLGRILNTHKRITVKNYGSCFKLASQKHVVSATSGQELCRSDENLFKFMVYNSCFGRPWNVAATVMNTEEVGQIKKDYNVELEIMHNMPNIWAEEVCYMNTLTEARNIAKQF</sequence>
<dbReference type="InterPro" id="IPR028262">
    <property type="entry name" value="CTC1_plant"/>
</dbReference>
<organism evidence="10 11">
    <name type="scientific">Acacia crassicarpa</name>
    <name type="common">northern wattle</name>
    <dbReference type="NCBI Taxonomy" id="499986"/>
    <lineage>
        <taxon>Eukaryota</taxon>
        <taxon>Viridiplantae</taxon>
        <taxon>Streptophyta</taxon>
        <taxon>Embryophyta</taxon>
        <taxon>Tracheophyta</taxon>
        <taxon>Spermatophyta</taxon>
        <taxon>Magnoliopsida</taxon>
        <taxon>eudicotyledons</taxon>
        <taxon>Gunneridae</taxon>
        <taxon>Pentapetalae</taxon>
        <taxon>rosids</taxon>
        <taxon>fabids</taxon>
        <taxon>Fabales</taxon>
        <taxon>Fabaceae</taxon>
        <taxon>Caesalpinioideae</taxon>
        <taxon>mimosoid clade</taxon>
        <taxon>Acacieae</taxon>
        <taxon>Acacia</taxon>
    </lineage>
</organism>
<gene>
    <name evidence="10" type="ORF">QN277_000912</name>
</gene>
<feature type="region of interest" description="Disordered" evidence="9">
    <location>
        <begin position="32"/>
        <end position="52"/>
    </location>
</feature>
<name>A0AAE1N7J7_9FABA</name>
<dbReference type="GO" id="GO:0042162">
    <property type="term" value="F:telomeric DNA binding"/>
    <property type="evidence" value="ECO:0007669"/>
    <property type="project" value="TreeGrafter"/>
</dbReference>
<dbReference type="GO" id="GO:0003697">
    <property type="term" value="F:single-stranded DNA binding"/>
    <property type="evidence" value="ECO:0007669"/>
    <property type="project" value="TreeGrafter"/>
</dbReference>
<dbReference type="GO" id="GO:0045740">
    <property type="term" value="P:positive regulation of DNA replication"/>
    <property type="evidence" value="ECO:0007669"/>
    <property type="project" value="TreeGrafter"/>
</dbReference>
<keyword evidence="11" id="KW-1185">Reference proteome</keyword>
<evidence type="ECO:0000256" key="2">
    <source>
        <dbReference type="ARBA" id="ARBA00004574"/>
    </source>
</evidence>
<dbReference type="GO" id="GO:0010833">
    <property type="term" value="P:telomere maintenance via telomere lengthening"/>
    <property type="evidence" value="ECO:0007669"/>
    <property type="project" value="TreeGrafter"/>
</dbReference>
<dbReference type="Pfam" id="PF15491">
    <property type="entry name" value="CTC1_2"/>
    <property type="match status" value="1"/>
</dbReference>
<keyword evidence="8" id="KW-0539">Nucleus</keyword>
<dbReference type="InterPro" id="IPR042617">
    <property type="entry name" value="CTC1-like"/>
</dbReference>
<evidence type="ECO:0000256" key="4">
    <source>
        <dbReference type="ARBA" id="ARBA00016175"/>
    </source>
</evidence>
<feature type="compositionally biased region" description="Low complexity" evidence="9">
    <location>
        <begin position="33"/>
        <end position="50"/>
    </location>
</feature>
<protein>
    <recommendedName>
        <fullName evidence="4">CST complex subunit CTC1</fullName>
    </recommendedName>
</protein>
<evidence type="ECO:0000313" key="10">
    <source>
        <dbReference type="EMBL" id="KAK4284024.1"/>
    </source>
</evidence>
<dbReference type="EMBL" id="JAWXYG010000001">
    <property type="protein sequence ID" value="KAK4284024.1"/>
    <property type="molecule type" value="Genomic_DNA"/>
</dbReference>
<dbReference type="Proteomes" id="UP001293593">
    <property type="component" value="Unassembled WGS sequence"/>
</dbReference>
<reference evidence="10" key="1">
    <citation type="submission" date="2023-10" db="EMBL/GenBank/DDBJ databases">
        <title>Chromosome-level genome of the transformable northern wattle, Acacia crassicarpa.</title>
        <authorList>
            <person name="Massaro I."/>
            <person name="Sinha N.R."/>
            <person name="Poethig S."/>
            <person name="Leichty A.R."/>
        </authorList>
    </citation>
    <scope>NUCLEOTIDE SEQUENCE</scope>
    <source>
        <strain evidence="10">Acra3RX</strain>
        <tissue evidence="10">Leaf</tissue>
    </source>
</reference>
<evidence type="ECO:0000256" key="8">
    <source>
        <dbReference type="ARBA" id="ARBA00023242"/>
    </source>
</evidence>
<evidence type="ECO:0000256" key="7">
    <source>
        <dbReference type="ARBA" id="ARBA00023125"/>
    </source>
</evidence>
<dbReference type="GO" id="GO:1990879">
    <property type="term" value="C:CST complex"/>
    <property type="evidence" value="ECO:0007669"/>
    <property type="project" value="TreeGrafter"/>
</dbReference>
<comment type="similarity">
    <text evidence="3">Belongs to the CTC1 family.</text>
</comment>
<evidence type="ECO:0000313" key="11">
    <source>
        <dbReference type="Proteomes" id="UP001293593"/>
    </source>
</evidence>
<evidence type="ECO:0000256" key="6">
    <source>
        <dbReference type="ARBA" id="ARBA00022895"/>
    </source>
</evidence>
<evidence type="ECO:0000256" key="5">
    <source>
        <dbReference type="ARBA" id="ARBA00022454"/>
    </source>
</evidence>
<accession>A0AAE1N7J7</accession>
<dbReference type="PANTHER" id="PTHR14865">
    <property type="entry name" value="CST COMPLEX SUBUNIT CTC1"/>
    <property type="match status" value="1"/>
</dbReference>
<evidence type="ECO:0000256" key="1">
    <source>
        <dbReference type="ARBA" id="ARBA00004123"/>
    </source>
</evidence>
<comment type="subcellular location">
    <subcellularLocation>
        <location evidence="2">Chromosome</location>
        <location evidence="2">Telomere</location>
    </subcellularLocation>
    <subcellularLocation>
        <location evidence="1">Nucleus</location>
    </subcellularLocation>
</comment>
<dbReference type="PANTHER" id="PTHR14865:SF2">
    <property type="entry name" value="CST COMPLEX SUBUNIT CTC1"/>
    <property type="match status" value="1"/>
</dbReference>
<proteinExistence type="inferred from homology"/>
<evidence type="ECO:0000256" key="3">
    <source>
        <dbReference type="ARBA" id="ARBA00006332"/>
    </source>
</evidence>
<keyword evidence="5" id="KW-0158">Chromosome</keyword>